<dbReference type="WBParaSite" id="SBAD_0001157901-mRNA-1">
    <property type="protein sequence ID" value="SBAD_0001157901-mRNA-1"/>
    <property type="gene ID" value="SBAD_0001157901"/>
</dbReference>
<keyword evidence="3" id="KW-1185">Reference proteome</keyword>
<evidence type="ECO:0000313" key="4">
    <source>
        <dbReference type="WBParaSite" id="SBAD_0001157901-mRNA-1"/>
    </source>
</evidence>
<keyword evidence="1" id="KW-0732">Signal</keyword>
<feature type="chain" id="PRO_5043140401" evidence="1">
    <location>
        <begin position="18"/>
        <end position="129"/>
    </location>
</feature>
<feature type="signal peptide" evidence="1">
    <location>
        <begin position="1"/>
        <end position="17"/>
    </location>
</feature>
<reference evidence="4" key="1">
    <citation type="submission" date="2016-06" db="UniProtKB">
        <authorList>
            <consortium name="WormBaseParasite"/>
        </authorList>
    </citation>
    <scope>IDENTIFICATION</scope>
</reference>
<evidence type="ECO:0000256" key="1">
    <source>
        <dbReference type="SAM" id="SignalP"/>
    </source>
</evidence>
<protein>
    <submittedName>
        <fullName evidence="4">Secreted protein</fullName>
    </submittedName>
</protein>
<reference evidence="2 3" key="2">
    <citation type="submission" date="2018-11" db="EMBL/GenBank/DDBJ databases">
        <authorList>
            <consortium name="Pathogen Informatics"/>
        </authorList>
    </citation>
    <scope>NUCLEOTIDE SEQUENCE [LARGE SCALE GENOMIC DNA]</scope>
</reference>
<name>A0A183J5Q1_9BILA</name>
<evidence type="ECO:0000313" key="2">
    <source>
        <dbReference type="EMBL" id="VDP37908.1"/>
    </source>
</evidence>
<dbReference type="AlphaFoldDB" id="A0A183J5Q1"/>
<gene>
    <name evidence="2" type="ORF">SBAD_LOCUS11199</name>
</gene>
<accession>A0A183J5Q1</accession>
<sequence>MIILSTLSAASASAVLSSSPMPVADMMDEWSRFGTPRHSSPSALAPSSQSAVIPVLLVVLTNGHKFVFCHLGATLKLAYFVRSSFTLSGSSVQWCATHPPVVLFVFLILRLLYLPSWTRLFNRPGDSGP</sequence>
<dbReference type="EMBL" id="UZAM01015233">
    <property type="protein sequence ID" value="VDP37908.1"/>
    <property type="molecule type" value="Genomic_DNA"/>
</dbReference>
<dbReference type="Proteomes" id="UP000270296">
    <property type="component" value="Unassembled WGS sequence"/>
</dbReference>
<organism evidence="4">
    <name type="scientific">Soboliphyme baturini</name>
    <dbReference type="NCBI Taxonomy" id="241478"/>
    <lineage>
        <taxon>Eukaryota</taxon>
        <taxon>Metazoa</taxon>
        <taxon>Ecdysozoa</taxon>
        <taxon>Nematoda</taxon>
        <taxon>Enoplea</taxon>
        <taxon>Dorylaimia</taxon>
        <taxon>Dioctophymatida</taxon>
        <taxon>Dioctophymatoidea</taxon>
        <taxon>Soboliphymatidae</taxon>
        <taxon>Soboliphyme</taxon>
    </lineage>
</organism>
<proteinExistence type="predicted"/>
<evidence type="ECO:0000313" key="3">
    <source>
        <dbReference type="Proteomes" id="UP000270296"/>
    </source>
</evidence>